<feature type="compositionally biased region" description="Basic and acidic residues" evidence="8">
    <location>
        <begin position="371"/>
        <end position="383"/>
    </location>
</feature>
<feature type="compositionally biased region" description="Low complexity" evidence="8">
    <location>
        <begin position="479"/>
        <end position="493"/>
    </location>
</feature>
<evidence type="ECO:0000256" key="4">
    <source>
        <dbReference type="ARBA" id="ARBA00022960"/>
    </source>
</evidence>
<feature type="compositionally biased region" description="Basic and acidic residues" evidence="8">
    <location>
        <begin position="1"/>
        <end position="24"/>
    </location>
</feature>
<reference evidence="10 11" key="1">
    <citation type="submission" date="2023-04" db="EMBL/GenBank/DDBJ databases">
        <title>Genomic diversity of scab-causing Streptomyces spp. in the province of Quebec, Canada.</title>
        <authorList>
            <person name="Biessy A."/>
            <person name="Cadieux M."/>
            <person name="Ciotola M."/>
            <person name="Filion M."/>
        </authorList>
    </citation>
    <scope>NUCLEOTIDE SEQUENCE [LARGE SCALE GENOMIC DNA]</scope>
    <source>
        <strain evidence="10 11">B21-103</strain>
    </source>
</reference>
<dbReference type="EMBL" id="JARUMK010000001">
    <property type="protein sequence ID" value="MEH0560557.1"/>
    <property type="molecule type" value="Genomic_DNA"/>
</dbReference>
<dbReference type="Pfam" id="PF00768">
    <property type="entry name" value="Peptidase_S11"/>
    <property type="match status" value="1"/>
</dbReference>
<feature type="compositionally biased region" description="Acidic residues" evidence="8">
    <location>
        <begin position="312"/>
        <end position="323"/>
    </location>
</feature>
<feature type="domain" description="Peptidase S11 D-alanyl-D-alanine carboxypeptidase A N-terminal" evidence="9">
    <location>
        <begin position="602"/>
        <end position="809"/>
    </location>
</feature>
<comment type="similarity">
    <text evidence="1 7">Belongs to the peptidase S11 family.</text>
</comment>
<evidence type="ECO:0000313" key="10">
    <source>
        <dbReference type="EMBL" id="MEH0560557.1"/>
    </source>
</evidence>
<evidence type="ECO:0000256" key="1">
    <source>
        <dbReference type="ARBA" id="ARBA00007164"/>
    </source>
</evidence>
<dbReference type="PANTHER" id="PTHR21581">
    <property type="entry name" value="D-ALANYL-D-ALANINE CARBOXYPEPTIDASE"/>
    <property type="match status" value="1"/>
</dbReference>
<feature type="region of interest" description="Disordered" evidence="8">
    <location>
        <begin position="1"/>
        <end position="511"/>
    </location>
</feature>
<dbReference type="SUPFAM" id="SSF56601">
    <property type="entry name" value="beta-lactamase/transpeptidase-like"/>
    <property type="match status" value="1"/>
</dbReference>
<feature type="compositionally biased region" description="Low complexity" evidence="8">
    <location>
        <begin position="425"/>
        <end position="448"/>
    </location>
</feature>
<feature type="compositionally biased region" description="Basic and acidic residues" evidence="8">
    <location>
        <begin position="59"/>
        <end position="72"/>
    </location>
</feature>
<keyword evidence="11" id="KW-1185">Reference proteome</keyword>
<sequence length="932" mass="94006">MAGESPDKSEQRKSSGSAEERDPRFAVFREPVAAAGGNTAGGTAGAAKDSKTAVFRLPRSADADASAERESTDPPEGAEGPAGPEGPEEASTPRGGAGEPAKAEGAAGQATKAPEAPVDATGPVPGGTGARSGSEGEDGAEDEDRAEVESEAAEGPGAEAERAGADERPEAASGDAAADAVGDASDVGEGAGAGTHDDAGTGDDVEAGEQPEAASGSAAGSGSESGSGDEPTPTDARLRAAVAAWVATGPDEESAAQGGTTADDKPSGGDDKPSGDSGEAARGSAAVSADPKATTPADRKAAAPAGEKPADTDEPPADADADADDAKAPAAETDDDAKAPAADADADSDADAEAPAADADKASADAPRVPKTREEADPAKDADPASDGRGIDHPTAVFKAPRTERVDQPTTALKLPSKEKEAARKPASWAAKASGAAGAAGAPEAPESPAERTSKFVPLRSDDVRPAPVVGPTITPDVAAGPGTPASPGAGIPEAERTRQQPMPPRPPLDLLAELTNTPPPPETPVRTAVRRVKIWTPLLLLVLIIFAIAQAVRPLPDPALTLSAAPTYTFGGEKLDMPWPEDGQGAVEVEDVGSIGTYGEEKSAPIASVAKIMTAYVILQGHPITGKQAGDQIVVDAKAGEEANRPDESTAPIKEGQKYTERQMLQLLMIPSGNNVARLLARWDATTEKAFVEKMNAAAKDLGMTNSVYTDPSGLEATTRSTPADQLKLAKAVMQNDVFREIVNMPQAEIPGIGKTIYNNNNILLEPGVSGIKTGSSTPAGGNLIWTAETVIDGKTRRIIGAVMGADTDGTLDAKLQRALQSSLALIQTAQEGVDSAAVVKKGQVVGYVDNGFGTRTPVVATKDLKAVGWGGLQVDLELTDGGTTPAHVAKAGTVVGEVSVGTGTGKVSVPVALQSGMTEAGFGDKLTRIT</sequence>
<name>A0ABU8A2F6_9ACTN</name>
<dbReference type="InterPro" id="IPR012338">
    <property type="entry name" value="Beta-lactam/transpept-like"/>
</dbReference>
<keyword evidence="4" id="KW-0133">Cell shape</keyword>
<evidence type="ECO:0000256" key="8">
    <source>
        <dbReference type="SAM" id="MobiDB-lite"/>
    </source>
</evidence>
<keyword evidence="5" id="KW-0573">Peptidoglycan synthesis</keyword>
<dbReference type="InterPro" id="IPR001967">
    <property type="entry name" value="Peptidase_S11_N"/>
</dbReference>
<evidence type="ECO:0000256" key="6">
    <source>
        <dbReference type="ARBA" id="ARBA00023316"/>
    </source>
</evidence>
<feature type="compositionally biased region" description="Low complexity" evidence="8">
    <location>
        <begin position="171"/>
        <end position="188"/>
    </location>
</feature>
<dbReference type="Proteomes" id="UP001382181">
    <property type="component" value="Unassembled WGS sequence"/>
</dbReference>
<proteinExistence type="inferred from homology"/>
<gene>
    <name evidence="10" type="ORF">QBA37_15070</name>
</gene>
<keyword evidence="3 10" id="KW-0378">Hydrolase</keyword>
<evidence type="ECO:0000313" key="11">
    <source>
        <dbReference type="Proteomes" id="UP001382181"/>
    </source>
</evidence>
<dbReference type="RefSeq" id="WP_334557320.1">
    <property type="nucleotide sequence ID" value="NZ_JARUMK010000001.1"/>
</dbReference>
<dbReference type="PANTHER" id="PTHR21581:SF33">
    <property type="entry name" value="D-ALANYL-D-ALANINE CARBOXYPEPTIDASE DACB"/>
    <property type="match status" value="1"/>
</dbReference>
<feature type="compositionally biased region" description="Acidic residues" evidence="8">
    <location>
        <begin position="200"/>
        <end position="209"/>
    </location>
</feature>
<evidence type="ECO:0000259" key="9">
    <source>
        <dbReference type="Pfam" id="PF00768"/>
    </source>
</evidence>
<keyword evidence="2" id="KW-0732">Signal</keyword>
<accession>A0ABU8A2F6</accession>
<protein>
    <submittedName>
        <fullName evidence="10">Serine hydrolase</fullName>
    </submittedName>
</protein>
<evidence type="ECO:0000256" key="3">
    <source>
        <dbReference type="ARBA" id="ARBA00022801"/>
    </source>
</evidence>
<dbReference type="Gene3D" id="3.40.710.10">
    <property type="entry name" value="DD-peptidase/beta-lactamase superfamily"/>
    <property type="match status" value="1"/>
</dbReference>
<evidence type="ECO:0000256" key="7">
    <source>
        <dbReference type="RuleBase" id="RU004016"/>
    </source>
</evidence>
<feature type="compositionally biased region" description="Low complexity" evidence="8">
    <location>
        <begin position="210"/>
        <end position="230"/>
    </location>
</feature>
<feature type="compositionally biased region" description="Low complexity" evidence="8">
    <location>
        <begin position="99"/>
        <end position="114"/>
    </location>
</feature>
<dbReference type="InterPro" id="IPR018044">
    <property type="entry name" value="Peptidase_S11"/>
</dbReference>
<keyword evidence="6" id="KW-0961">Cell wall biogenesis/degradation</keyword>
<comment type="caution">
    <text evidence="10">The sequence shown here is derived from an EMBL/GenBank/DDBJ whole genome shotgun (WGS) entry which is preliminary data.</text>
</comment>
<feature type="compositionally biased region" description="Basic and acidic residues" evidence="8">
    <location>
        <begin position="262"/>
        <end position="274"/>
    </location>
</feature>
<evidence type="ECO:0000256" key="5">
    <source>
        <dbReference type="ARBA" id="ARBA00022984"/>
    </source>
</evidence>
<dbReference type="GO" id="GO:0016787">
    <property type="term" value="F:hydrolase activity"/>
    <property type="evidence" value="ECO:0007669"/>
    <property type="project" value="UniProtKB-KW"/>
</dbReference>
<feature type="compositionally biased region" description="Basic and acidic residues" evidence="8">
    <location>
        <begin position="449"/>
        <end position="465"/>
    </location>
</feature>
<evidence type="ECO:0000256" key="2">
    <source>
        <dbReference type="ARBA" id="ARBA00022729"/>
    </source>
</evidence>
<organism evidence="10 11">
    <name type="scientific">Streptomyces silvae</name>
    <dbReference type="NCBI Taxonomy" id="2803812"/>
    <lineage>
        <taxon>Bacteria</taxon>
        <taxon>Bacillati</taxon>
        <taxon>Actinomycetota</taxon>
        <taxon>Actinomycetes</taxon>
        <taxon>Kitasatosporales</taxon>
        <taxon>Streptomycetaceae</taxon>
        <taxon>Streptomyces</taxon>
    </lineage>
</organism>
<dbReference type="PRINTS" id="PR00725">
    <property type="entry name" value="DADACBPTASE1"/>
</dbReference>
<feature type="compositionally biased region" description="Acidic residues" evidence="8">
    <location>
        <begin position="135"/>
        <end position="152"/>
    </location>
</feature>
<feature type="compositionally biased region" description="Basic and acidic residues" evidence="8">
    <location>
        <begin position="159"/>
        <end position="170"/>
    </location>
</feature>